<dbReference type="EMBL" id="CP026100">
    <property type="protein sequence ID" value="AYV49509.1"/>
    <property type="molecule type" value="Genomic_DNA"/>
</dbReference>
<dbReference type="EMBL" id="PJRQ01000030">
    <property type="protein sequence ID" value="PLR12829.1"/>
    <property type="molecule type" value="Genomic_DNA"/>
</dbReference>
<evidence type="ECO:0000313" key="1">
    <source>
        <dbReference type="EMBL" id="AYV49509.1"/>
    </source>
</evidence>
<keyword evidence="4" id="KW-1185">Reference proteome</keyword>
<name>A0A2N5CS69_9CAUL</name>
<dbReference type="OrthoDB" id="7582980at2"/>
<evidence type="ECO:0000313" key="4">
    <source>
        <dbReference type="Proteomes" id="UP000281192"/>
    </source>
</evidence>
<dbReference type="AlphaFoldDB" id="A0A2N5CS69"/>
<dbReference type="InterPro" id="IPR019056">
    <property type="entry name" value="Phage_TAC_6"/>
</dbReference>
<protein>
    <submittedName>
        <fullName evidence="2">Phage tail assembly chaperone</fullName>
    </submittedName>
</protein>
<dbReference type="KEGG" id="cfh:C1707_09555"/>
<proteinExistence type="predicted"/>
<dbReference type="Proteomes" id="UP000234483">
    <property type="component" value="Unassembled WGS sequence"/>
</dbReference>
<accession>A0A2N5CS69</accession>
<reference evidence="1 4" key="2">
    <citation type="submission" date="2018-01" db="EMBL/GenBank/DDBJ databases">
        <title>Complete genome sequence of Caulobacter flavus RHGG3.</title>
        <authorList>
            <person name="Yang E."/>
        </authorList>
    </citation>
    <scope>NUCLEOTIDE SEQUENCE [LARGE SCALE GENOMIC DNA]</scope>
    <source>
        <strain evidence="1 4">RHGG3</strain>
    </source>
</reference>
<gene>
    <name evidence="1" type="ORF">C1707_09555</name>
    <name evidence="2" type="ORF">CFHF_15240</name>
</gene>
<evidence type="ECO:0000313" key="2">
    <source>
        <dbReference type="EMBL" id="PLR12829.1"/>
    </source>
</evidence>
<dbReference type="Proteomes" id="UP000281192">
    <property type="component" value="Chromosome"/>
</dbReference>
<sequence>MLRRAAIEFAAPPDAFWRLSLKEWRALTGAQVGPALARPELAALMARFPDEEEADG</sequence>
<reference evidence="2 3" key="1">
    <citation type="submission" date="2017-12" db="EMBL/GenBank/DDBJ databases">
        <title>The genome sequence of Caulobacter flavus CGMCC1 15093.</title>
        <authorList>
            <person name="Gao J."/>
            <person name="Mao X."/>
            <person name="Sun J."/>
        </authorList>
    </citation>
    <scope>NUCLEOTIDE SEQUENCE [LARGE SCALE GENOMIC DNA]</scope>
    <source>
        <strain evidence="2 3">CGMCC1 15093</strain>
    </source>
</reference>
<dbReference type="Pfam" id="PF09550">
    <property type="entry name" value="Phage_TAC_6"/>
    <property type="match status" value="1"/>
</dbReference>
<evidence type="ECO:0000313" key="3">
    <source>
        <dbReference type="Proteomes" id="UP000234483"/>
    </source>
</evidence>
<organism evidence="2 3">
    <name type="scientific">Caulobacter flavus</name>
    <dbReference type="NCBI Taxonomy" id="1679497"/>
    <lineage>
        <taxon>Bacteria</taxon>
        <taxon>Pseudomonadati</taxon>
        <taxon>Pseudomonadota</taxon>
        <taxon>Alphaproteobacteria</taxon>
        <taxon>Caulobacterales</taxon>
        <taxon>Caulobacteraceae</taxon>
        <taxon>Caulobacter</taxon>
    </lineage>
</organism>